<evidence type="ECO:0000313" key="1">
    <source>
        <dbReference type="EMBL" id="MET3657658.1"/>
    </source>
</evidence>
<accession>A0ABV2K995</accession>
<dbReference type="RefSeq" id="WP_082786443.1">
    <property type="nucleotide sequence ID" value="NZ_CP014616.1"/>
</dbReference>
<comment type="caution">
    <text evidence="1">The sequence shown here is derived from an EMBL/GenBank/DDBJ whole genome shotgun (WGS) entry which is preliminary data.</text>
</comment>
<dbReference type="Pfam" id="PF14116">
    <property type="entry name" value="YyzF"/>
    <property type="match status" value="1"/>
</dbReference>
<reference evidence="1 2" key="1">
    <citation type="submission" date="2024-06" db="EMBL/GenBank/DDBJ databases">
        <title>Sorghum-associated microbial communities from plants grown in Nebraska, USA.</title>
        <authorList>
            <person name="Schachtman D."/>
        </authorList>
    </citation>
    <scope>NUCLEOTIDE SEQUENCE [LARGE SCALE GENOMIC DNA]</scope>
    <source>
        <strain evidence="1 2">1288</strain>
    </source>
</reference>
<proteinExistence type="predicted"/>
<keyword evidence="2" id="KW-1185">Reference proteome</keyword>
<name>A0ABV2K995_SPOPS</name>
<evidence type="ECO:0000313" key="2">
    <source>
        <dbReference type="Proteomes" id="UP001549104"/>
    </source>
</evidence>
<gene>
    <name evidence="1" type="ORF">ABIC55_002745</name>
</gene>
<organism evidence="1 2">
    <name type="scientific">Sporosarcina psychrophila</name>
    <name type="common">Bacillus psychrophilus</name>
    <dbReference type="NCBI Taxonomy" id="1476"/>
    <lineage>
        <taxon>Bacteria</taxon>
        <taxon>Bacillati</taxon>
        <taxon>Bacillota</taxon>
        <taxon>Bacilli</taxon>
        <taxon>Bacillales</taxon>
        <taxon>Caryophanaceae</taxon>
        <taxon>Sporosarcina</taxon>
    </lineage>
</organism>
<sequence>MNTYSCETHINHALDVFVAEQGKFPIMEVVSEEEKLSTKCNYCEEPSIYVVANK</sequence>
<protein>
    <submittedName>
        <fullName evidence="1">CxxH/CxxC protein (TIGR04129 family)</fullName>
    </submittedName>
</protein>
<dbReference type="NCBIfam" id="TIGR04129">
    <property type="entry name" value="CxxH_BA5709"/>
    <property type="match status" value="1"/>
</dbReference>
<dbReference type="InterPro" id="IPR025626">
    <property type="entry name" value="YyzF"/>
</dbReference>
<dbReference type="EMBL" id="JBEPME010000003">
    <property type="protein sequence ID" value="MET3657658.1"/>
    <property type="molecule type" value="Genomic_DNA"/>
</dbReference>
<dbReference type="Proteomes" id="UP001549104">
    <property type="component" value="Unassembled WGS sequence"/>
</dbReference>